<keyword evidence="4" id="KW-0812">Transmembrane</keyword>
<dbReference type="InterPro" id="IPR002110">
    <property type="entry name" value="Ankyrin_rpt"/>
</dbReference>
<dbReference type="Pfam" id="PF12796">
    <property type="entry name" value="Ank_2"/>
    <property type="match status" value="1"/>
</dbReference>
<proteinExistence type="predicted"/>
<reference evidence="5 6" key="1">
    <citation type="journal article" date="2024" name="bioRxiv">
        <title>A reference genome for Trichogramma kaykai: A tiny desert-dwelling parasitoid wasp with competing sex-ratio distorters.</title>
        <authorList>
            <person name="Culotta J."/>
            <person name="Lindsey A.R."/>
        </authorList>
    </citation>
    <scope>NUCLEOTIDE SEQUENCE [LARGE SCALE GENOMIC DNA]</scope>
    <source>
        <strain evidence="5 6">KSX58</strain>
    </source>
</reference>
<dbReference type="PRINTS" id="PR01415">
    <property type="entry name" value="ANKYRIN"/>
</dbReference>
<dbReference type="EMBL" id="JBJJXI010000129">
    <property type="protein sequence ID" value="KAL3388590.1"/>
    <property type="molecule type" value="Genomic_DNA"/>
</dbReference>
<dbReference type="PANTHER" id="PTHR24171:SF8">
    <property type="entry name" value="BRCA1-ASSOCIATED RING DOMAIN PROTEIN 1"/>
    <property type="match status" value="1"/>
</dbReference>
<feature type="repeat" description="ANK" evidence="3">
    <location>
        <begin position="249"/>
        <end position="281"/>
    </location>
</feature>
<keyword evidence="4" id="KW-0472">Membrane</keyword>
<sequence length="566" mass="65948">MSTSKVFEKLKSLRENIKWKIEHDRYEFIEKLARLIEDDWYGIDQLPNLRDIFQEGEIDQLLCDAVSYWSDGTYSNTGKKFIDFVIKTGYKDQPKLDETGKPILRHTTAVHRLGNRPRRKLARKLFYSIYTRFDVNYVDEATGMTHFHVACKNHCNGVVMKFLEFGEDPNCLVEKTGESPLHLALTGGHEKIAKLLLRRGADPNLARVDGWTPLHVICWHSDDVNVAKMFFDICDDEHQLVQVDARDQWGNTPLHFAVNRNQKELVEFLLRRGANPSLANEEGSTPLHECLTVDDNHCLVELFFEINDELNQSNRVQVDAKNKLGQTPLQLAVANIMPYEVEVLLNRGADLKSFVFPTASFGKKYETRCYDDHNKLTLAFNALAVVENLQEKIHLEQSDSLAIMKFFAKHQLFIKKSANVDKRWYDDEKFAIEVKKAMIRPNLSLYDLFRLPLEEATKLLTYKDHVIIGLLWAFLDTSEYKDISCEHLCEIISRKFFKAQAWPHFLASNRDKLTVMSCKMEFDQLMNEDLYNICLDDASQKWWKKVFVVLFCLLMIFLNYFYHKSN</sequence>
<dbReference type="PROSITE" id="PS50088">
    <property type="entry name" value="ANK_REPEAT"/>
    <property type="match status" value="3"/>
</dbReference>
<keyword evidence="4" id="KW-1133">Transmembrane helix</keyword>
<keyword evidence="6" id="KW-1185">Reference proteome</keyword>
<dbReference type="SMART" id="SM00248">
    <property type="entry name" value="ANK"/>
    <property type="match status" value="6"/>
</dbReference>
<evidence type="ECO:0000256" key="1">
    <source>
        <dbReference type="ARBA" id="ARBA00022737"/>
    </source>
</evidence>
<dbReference type="SUPFAM" id="SSF48403">
    <property type="entry name" value="Ankyrin repeat"/>
    <property type="match status" value="1"/>
</dbReference>
<dbReference type="PROSITE" id="PS50297">
    <property type="entry name" value="ANK_REP_REGION"/>
    <property type="match status" value="3"/>
</dbReference>
<dbReference type="PANTHER" id="PTHR24171">
    <property type="entry name" value="ANKYRIN REPEAT DOMAIN-CONTAINING PROTEIN 39-RELATED"/>
    <property type="match status" value="1"/>
</dbReference>
<dbReference type="Pfam" id="PF13857">
    <property type="entry name" value="Ank_5"/>
    <property type="match status" value="1"/>
</dbReference>
<name>A0ABD2W7Q3_9HYME</name>
<evidence type="ECO:0000256" key="3">
    <source>
        <dbReference type="PROSITE-ProRule" id="PRU00023"/>
    </source>
</evidence>
<evidence type="ECO:0000256" key="4">
    <source>
        <dbReference type="SAM" id="Phobius"/>
    </source>
</evidence>
<gene>
    <name evidence="5" type="ORF">TKK_016308</name>
</gene>
<dbReference type="AlphaFoldDB" id="A0ABD2W7Q3"/>
<evidence type="ECO:0000313" key="6">
    <source>
        <dbReference type="Proteomes" id="UP001627154"/>
    </source>
</evidence>
<comment type="caution">
    <text evidence="5">The sequence shown here is derived from an EMBL/GenBank/DDBJ whole genome shotgun (WGS) entry which is preliminary data.</text>
</comment>
<feature type="transmembrane region" description="Helical" evidence="4">
    <location>
        <begin position="542"/>
        <end position="562"/>
    </location>
</feature>
<keyword evidence="2 3" id="KW-0040">ANK repeat</keyword>
<evidence type="ECO:0000256" key="2">
    <source>
        <dbReference type="ARBA" id="ARBA00023043"/>
    </source>
</evidence>
<dbReference type="InterPro" id="IPR036770">
    <property type="entry name" value="Ankyrin_rpt-contain_sf"/>
</dbReference>
<protein>
    <submittedName>
        <fullName evidence="5">Uncharacterized protein</fullName>
    </submittedName>
</protein>
<feature type="repeat" description="ANK" evidence="3">
    <location>
        <begin position="324"/>
        <end position="351"/>
    </location>
</feature>
<organism evidence="5 6">
    <name type="scientific">Trichogramma kaykai</name>
    <dbReference type="NCBI Taxonomy" id="54128"/>
    <lineage>
        <taxon>Eukaryota</taxon>
        <taxon>Metazoa</taxon>
        <taxon>Ecdysozoa</taxon>
        <taxon>Arthropoda</taxon>
        <taxon>Hexapoda</taxon>
        <taxon>Insecta</taxon>
        <taxon>Pterygota</taxon>
        <taxon>Neoptera</taxon>
        <taxon>Endopterygota</taxon>
        <taxon>Hymenoptera</taxon>
        <taxon>Apocrita</taxon>
        <taxon>Proctotrupomorpha</taxon>
        <taxon>Chalcidoidea</taxon>
        <taxon>Trichogrammatidae</taxon>
        <taxon>Trichogramma</taxon>
    </lineage>
</organism>
<keyword evidence="1" id="KW-0677">Repeat</keyword>
<accession>A0ABD2W7Q3</accession>
<feature type="repeat" description="ANK" evidence="3">
    <location>
        <begin position="176"/>
        <end position="208"/>
    </location>
</feature>
<evidence type="ECO:0000313" key="5">
    <source>
        <dbReference type="EMBL" id="KAL3388590.1"/>
    </source>
</evidence>
<dbReference type="Proteomes" id="UP001627154">
    <property type="component" value="Unassembled WGS sequence"/>
</dbReference>
<dbReference type="Gene3D" id="1.25.40.20">
    <property type="entry name" value="Ankyrin repeat-containing domain"/>
    <property type="match status" value="2"/>
</dbReference>